<dbReference type="OrthoDB" id="8433966at2"/>
<evidence type="ECO:0000313" key="4">
    <source>
        <dbReference type="Proteomes" id="UP000048984"/>
    </source>
</evidence>
<dbReference type="EMBL" id="LJYW01000001">
    <property type="protein sequence ID" value="KPL52136.1"/>
    <property type="molecule type" value="Genomic_DNA"/>
</dbReference>
<feature type="compositionally biased region" description="Basic and acidic residues" evidence="1">
    <location>
        <begin position="397"/>
        <end position="416"/>
    </location>
</feature>
<dbReference type="Proteomes" id="UP000048984">
    <property type="component" value="Unassembled WGS sequence"/>
</dbReference>
<evidence type="ECO:0000259" key="2">
    <source>
        <dbReference type="Pfam" id="PF07201"/>
    </source>
</evidence>
<name>A0A0P6W1S5_9HYPH</name>
<dbReference type="Gene3D" id="1.10.150.630">
    <property type="match status" value="1"/>
</dbReference>
<dbReference type="RefSeq" id="WP_054358299.1">
    <property type="nucleotide sequence ID" value="NZ_JAPCYQ010000001.1"/>
</dbReference>
<sequence>MAGPLESIRQTIATENVISPVGVEVMREVRGEYRGERVATTDEASKLSDAAEEIGMSVAHRADKKSLGQREVRQGRGANLEALARIADYYDKLPNMPREDALKALIDQLQTFEDLLGEAGGGGGGSVSKEDILAALQKFDGDVTHQYAALDMALEYFGTTDVGESFMALLEEARGDFERGDLGRDVRAGFAAAEIAEREAATLETDPGKVRDTYRQMLRESGNMGQLFDQIAKFDISKKFAEICEVFREIAGRDMNMTGPSSDPTFLHGLLTEISKLKKLQTVFESSRELVDKTERMLPAAGRGIGSPEETTSKLLNFAAKMATSLTDARGLLGSYEKAGPQTQVVFANGLKLLHAQLPDDLMPSMQARLQQVSTLGTLLNNLVAEEEAAYEEEMEEKDRDKDVRDKRKRDQERSN</sequence>
<proteinExistence type="predicted"/>
<dbReference type="AlphaFoldDB" id="A0A0P6W1S5"/>
<dbReference type="GO" id="GO:0019867">
    <property type="term" value="C:outer membrane"/>
    <property type="evidence" value="ECO:0007669"/>
    <property type="project" value="InterPro"/>
</dbReference>
<dbReference type="Pfam" id="PF07201">
    <property type="entry name" value="HrpJ"/>
    <property type="match status" value="1"/>
</dbReference>
<feature type="region of interest" description="Disordered" evidence="1">
    <location>
        <begin position="389"/>
        <end position="416"/>
    </location>
</feature>
<evidence type="ECO:0000313" key="3">
    <source>
        <dbReference type="EMBL" id="KPL52136.1"/>
    </source>
</evidence>
<keyword evidence="4" id="KW-1185">Reference proteome</keyword>
<organism evidence="3 4">
    <name type="scientific">Prosthecodimorpha hirschii</name>
    <dbReference type="NCBI Taxonomy" id="665126"/>
    <lineage>
        <taxon>Bacteria</taxon>
        <taxon>Pseudomonadati</taxon>
        <taxon>Pseudomonadota</taxon>
        <taxon>Alphaproteobacteria</taxon>
        <taxon>Hyphomicrobiales</taxon>
        <taxon>Ancalomicrobiaceae</taxon>
        <taxon>Prosthecodimorpha</taxon>
    </lineage>
</organism>
<protein>
    <recommendedName>
        <fullName evidence="2">Hypersensitivity response secretion-like HrpJ domain-containing protein</fullName>
    </recommendedName>
</protein>
<dbReference type="InterPro" id="IPR010812">
    <property type="entry name" value="HrpJ-like"/>
</dbReference>
<dbReference type="SUPFAM" id="SSF140591">
    <property type="entry name" value="Type III secretion system domain"/>
    <property type="match status" value="1"/>
</dbReference>
<gene>
    <name evidence="3" type="ORF">ABB55_07765</name>
</gene>
<evidence type="ECO:0000256" key="1">
    <source>
        <dbReference type="SAM" id="MobiDB-lite"/>
    </source>
</evidence>
<reference evidence="3 4" key="1">
    <citation type="submission" date="2015-09" db="EMBL/GenBank/DDBJ databases">
        <authorList>
            <person name="Jackson K.R."/>
            <person name="Lunt B.L."/>
            <person name="Fisher J.N.B."/>
            <person name="Gardner A.V."/>
            <person name="Bailey M.E."/>
            <person name="Deus L.M."/>
            <person name="Earl A.S."/>
            <person name="Gibby P.D."/>
            <person name="Hartmann K.A."/>
            <person name="Liu J.E."/>
            <person name="Manci A.M."/>
            <person name="Nielsen D.A."/>
            <person name="Solomon M.B."/>
            <person name="Breakwell D.P."/>
            <person name="Burnett S.H."/>
            <person name="Grose J.H."/>
        </authorList>
    </citation>
    <scope>NUCLEOTIDE SEQUENCE [LARGE SCALE GENOMIC DNA]</scope>
    <source>
        <strain evidence="3 4">16</strain>
    </source>
</reference>
<dbReference type="GO" id="GO:0046903">
    <property type="term" value="P:secretion"/>
    <property type="evidence" value="ECO:0007669"/>
    <property type="project" value="InterPro"/>
</dbReference>
<reference evidence="3 4" key="2">
    <citation type="submission" date="2015-10" db="EMBL/GenBank/DDBJ databases">
        <title>Draft Genome Sequence of Prosthecomicrobium hirschii ATCC 27832.</title>
        <authorList>
            <person name="Daniel J."/>
            <person name="Givan S.A."/>
            <person name="Brun Y.V."/>
            <person name="Brown P.J."/>
        </authorList>
    </citation>
    <scope>NUCLEOTIDE SEQUENCE [LARGE SCALE GENOMIC DNA]</scope>
    <source>
        <strain evidence="3 4">16</strain>
    </source>
</reference>
<accession>A0A0P6W1S5</accession>
<dbReference type="STRING" id="665126.ABB55_07765"/>
<feature type="domain" description="Hypersensitivity response secretion-like HrpJ" evidence="2">
    <location>
        <begin position="64"/>
        <end position="232"/>
    </location>
</feature>
<comment type="caution">
    <text evidence="3">The sequence shown here is derived from an EMBL/GenBank/DDBJ whole genome shotgun (WGS) entry which is preliminary data.</text>
</comment>